<keyword evidence="5" id="KW-0287">Flowering</keyword>
<evidence type="ECO:0000256" key="1">
    <source>
        <dbReference type="ARBA" id="ARBA00005405"/>
    </source>
</evidence>
<evidence type="ECO:0000256" key="3">
    <source>
        <dbReference type="ARBA" id="ARBA00022782"/>
    </source>
</evidence>
<evidence type="ECO:0000256" key="5">
    <source>
        <dbReference type="ARBA" id="ARBA00023089"/>
    </source>
</evidence>
<accession>A0A1U8BB64</accession>
<dbReference type="PANTHER" id="PTHR33405:SF7">
    <property type="entry name" value="PROTEIN FLX-LIKE 1"/>
    <property type="match status" value="1"/>
</dbReference>
<dbReference type="InParanoid" id="A0A1U8BB64"/>
<evidence type="ECO:0000256" key="4">
    <source>
        <dbReference type="ARBA" id="ARBA00023054"/>
    </source>
</evidence>
<dbReference type="OrthoDB" id="1928946at2759"/>
<dbReference type="GO" id="GO:0030154">
    <property type="term" value="P:cell differentiation"/>
    <property type="evidence" value="ECO:0007669"/>
    <property type="project" value="UniProtKB-KW"/>
</dbReference>
<feature type="region of interest" description="Disordered" evidence="7">
    <location>
        <begin position="1"/>
        <end position="20"/>
    </location>
</feature>
<comment type="similarity">
    <text evidence="1">Belongs to the FLX family.</text>
</comment>
<keyword evidence="3" id="KW-0221">Differentiation</keyword>
<dbReference type="RefSeq" id="XP_010273396.1">
    <property type="nucleotide sequence ID" value="XM_010275094.1"/>
</dbReference>
<dbReference type="GeneID" id="104608969"/>
<sequence>MSGRNRGPPLPMKGTPHGGLPPIHELPFGRGLGPMPHPALLEEMREAQFGRGPRPLPLHPAIIEERLEAQHQEIQGLLIDNQRLAATHVALKQELAAAQHELQRVAHLAGTMNSEKEIQLREAYDKSMKMESDLRAAESMRAELLQVRADIQKLTAARQELMAQVEALTQDLARANCDLQQAPALKAEIESMKQDLQRARVAIEYEKKGHAENYEQGQAMEKNLIVMAREVEKMRAEIANAEKRARAAAAVGNPGAGYSGNYGNPDPGYGGNPYTAAYGMDPVQGSVEAAAQYGLGPGSWNAYDMQRAHGRR</sequence>
<name>A0A1U8BB64_NELNU</name>
<keyword evidence="8" id="KW-1185">Reference proteome</keyword>
<dbReference type="KEGG" id="nnu:104608969"/>
<evidence type="ECO:0000313" key="9">
    <source>
        <dbReference type="RefSeq" id="XP_010273396.1"/>
    </source>
</evidence>
<feature type="coiled-coil region" evidence="6">
    <location>
        <begin position="137"/>
        <end position="251"/>
    </location>
</feature>
<evidence type="ECO:0000313" key="8">
    <source>
        <dbReference type="Proteomes" id="UP000189703"/>
    </source>
</evidence>
<dbReference type="InterPro" id="IPR040353">
    <property type="entry name" value="FLX/FLX-like"/>
</dbReference>
<reference evidence="9" key="1">
    <citation type="submission" date="2025-08" db="UniProtKB">
        <authorList>
            <consortium name="RefSeq"/>
        </authorList>
    </citation>
    <scope>IDENTIFICATION</scope>
</reference>
<dbReference type="Proteomes" id="UP000189703">
    <property type="component" value="Unplaced"/>
</dbReference>
<organism evidence="8 9">
    <name type="scientific">Nelumbo nucifera</name>
    <name type="common">Sacred lotus</name>
    <dbReference type="NCBI Taxonomy" id="4432"/>
    <lineage>
        <taxon>Eukaryota</taxon>
        <taxon>Viridiplantae</taxon>
        <taxon>Streptophyta</taxon>
        <taxon>Embryophyta</taxon>
        <taxon>Tracheophyta</taxon>
        <taxon>Spermatophyta</taxon>
        <taxon>Magnoliopsida</taxon>
        <taxon>Proteales</taxon>
        <taxon>Nelumbonaceae</taxon>
        <taxon>Nelumbo</taxon>
    </lineage>
</organism>
<evidence type="ECO:0000256" key="2">
    <source>
        <dbReference type="ARBA" id="ARBA00022473"/>
    </source>
</evidence>
<gene>
    <name evidence="9" type="primary">LOC104608969</name>
</gene>
<protein>
    <submittedName>
        <fullName evidence="9">Protein FLX-like 1</fullName>
    </submittedName>
</protein>
<evidence type="ECO:0000256" key="6">
    <source>
        <dbReference type="SAM" id="Coils"/>
    </source>
</evidence>
<keyword evidence="4 6" id="KW-0175">Coiled coil</keyword>
<dbReference type="eggNOG" id="ENOG502QRPR">
    <property type="taxonomic scope" value="Eukaryota"/>
</dbReference>
<dbReference type="AlphaFoldDB" id="A0A1U8BB64"/>
<dbReference type="FunCoup" id="A0A1U8BB64">
    <property type="interactions" value="10"/>
</dbReference>
<proteinExistence type="inferred from homology"/>
<evidence type="ECO:0000256" key="7">
    <source>
        <dbReference type="SAM" id="MobiDB-lite"/>
    </source>
</evidence>
<keyword evidence="2" id="KW-0217">Developmental protein</keyword>
<dbReference type="GO" id="GO:0009908">
    <property type="term" value="P:flower development"/>
    <property type="evidence" value="ECO:0007669"/>
    <property type="project" value="UniProtKB-KW"/>
</dbReference>
<dbReference type="PANTHER" id="PTHR33405">
    <property type="entry name" value="PROTEIN FLX-LIKE 2"/>
    <property type="match status" value="1"/>
</dbReference>
<dbReference type="OMA" id="KSHACHE"/>